<gene>
    <name evidence="2" type="ORF">OEA41_002967</name>
</gene>
<feature type="compositionally biased region" description="Polar residues" evidence="1">
    <location>
        <begin position="150"/>
        <end position="161"/>
    </location>
</feature>
<feature type="region of interest" description="Disordered" evidence="1">
    <location>
        <begin position="88"/>
        <end position="161"/>
    </location>
</feature>
<feature type="compositionally biased region" description="Polar residues" evidence="1">
    <location>
        <begin position="94"/>
        <end position="126"/>
    </location>
</feature>
<comment type="caution">
    <text evidence="2">The sequence shown here is derived from an EMBL/GenBank/DDBJ whole genome shotgun (WGS) entry which is preliminary data.</text>
</comment>
<evidence type="ECO:0000313" key="3">
    <source>
        <dbReference type="Proteomes" id="UP001276659"/>
    </source>
</evidence>
<proteinExistence type="predicted"/>
<evidence type="ECO:0000256" key="1">
    <source>
        <dbReference type="SAM" id="MobiDB-lite"/>
    </source>
</evidence>
<dbReference type="EMBL" id="JASNWA010000008">
    <property type="protein sequence ID" value="KAK3170883.1"/>
    <property type="molecule type" value="Genomic_DNA"/>
</dbReference>
<sequence>MGAPEPNFEWLLSHASRLPNQTWDTVFERAGYHEDDGHMCKMIRGMKHAENVSKPKQPIEWTEHFDLIRRVGYLEAWVNIPLRSARVPKKSDAPLTNSSSMANVTNRTNGASMTNGTGPASVNGTTPAVEKPVKSSEKLAQIPERPVQAPQATAQVSAEAN</sequence>
<evidence type="ECO:0000313" key="2">
    <source>
        <dbReference type="EMBL" id="KAK3170883.1"/>
    </source>
</evidence>
<protein>
    <submittedName>
        <fullName evidence="2">Uncharacterized protein</fullName>
    </submittedName>
</protein>
<organism evidence="2 3">
    <name type="scientific">Lepraria neglecta</name>
    <dbReference type="NCBI Taxonomy" id="209136"/>
    <lineage>
        <taxon>Eukaryota</taxon>
        <taxon>Fungi</taxon>
        <taxon>Dikarya</taxon>
        <taxon>Ascomycota</taxon>
        <taxon>Pezizomycotina</taxon>
        <taxon>Lecanoromycetes</taxon>
        <taxon>OSLEUM clade</taxon>
        <taxon>Lecanoromycetidae</taxon>
        <taxon>Lecanorales</taxon>
        <taxon>Lecanorineae</taxon>
        <taxon>Stereocaulaceae</taxon>
        <taxon>Lepraria</taxon>
    </lineage>
</organism>
<dbReference type="AlphaFoldDB" id="A0AAD9Z572"/>
<reference evidence="2" key="1">
    <citation type="submission" date="2022-11" db="EMBL/GenBank/DDBJ databases">
        <title>Chromosomal genome sequence assembly and mating type (MAT) locus characterization of the leprose asexual lichenized fungus Lepraria neglecta (Nyl.) Erichsen.</title>
        <authorList>
            <person name="Allen J.L."/>
            <person name="Pfeffer B."/>
        </authorList>
    </citation>
    <scope>NUCLEOTIDE SEQUENCE</scope>
    <source>
        <strain evidence="2">Allen 5258</strain>
    </source>
</reference>
<keyword evidence="3" id="KW-1185">Reference proteome</keyword>
<name>A0AAD9Z572_9LECA</name>
<dbReference type="Proteomes" id="UP001276659">
    <property type="component" value="Unassembled WGS sequence"/>
</dbReference>
<accession>A0AAD9Z572</accession>